<dbReference type="GO" id="GO:0005524">
    <property type="term" value="F:ATP binding"/>
    <property type="evidence" value="ECO:0007669"/>
    <property type="project" value="UniProtKB-KW"/>
</dbReference>
<dbReference type="AlphaFoldDB" id="A0A6P3DZA0"/>
<keyword evidence="8" id="KW-0808">Transferase</keyword>
<dbReference type="InterPro" id="IPR059117">
    <property type="entry name" value="APS_kinase_dom"/>
</dbReference>
<keyword evidence="19" id="KW-1185">Reference proteome</keyword>
<comment type="pathway">
    <text evidence="2">Sulfur metabolism; hydrogen sulfide biosynthesis; sulfite from sulfate: step 1/3.</text>
</comment>
<reference evidence="20" key="1">
    <citation type="submission" date="2025-08" db="UniProtKB">
        <authorList>
            <consortium name="RefSeq"/>
        </authorList>
    </citation>
    <scope>IDENTIFICATION</scope>
</reference>
<accession>A0A6P3DZA0</accession>
<dbReference type="GO" id="GO:0004020">
    <property type="term" value="F:adenylylsulfate kinase activity"/>
    <property type="evidence" value="ECO:0007669"/>
    <property type="project" value="InterPro"/>
</dbReference>
<keyword evidence="9" id="KW-0548">Nucleotidyltransferase</keyword>
<evidence type="ECO:0000256" key="4">
    <source>
        <dbReference type="ARBA" id="ARBA00007268"/>
    </source>
</evidence>
<evidence type="ECO:0000256" key="9">
    <source>
        <dbReference type="ARBA" id="ARBA00022695"/>
    </source>
</evidence>
<evidence type="ECO:0000256" key="10">
    <source>
        <dbReference type="ARBA" id="ARBA00022741"/>
    </source>
</evidence>
<dbReference type="OMA" id="LQCQHFK"/>
<keyword evidence="7" id="KW-0934">Plastid</keyword>
<dbReference type="PANTHER" id="PTHR11055">
    <property type="entry name" value="BIFUNCTIONAL 3'-PHOSPHOADENOSINE 5'-PHOSPHOSULFATE SYNTHASE"/>
    <property type="match status" value="1"/>
</dbReference>
<feature type="domain" description="Sulphate adenylyltransferase catalytic" evidence="17">
    <location>
        <begin position="391"/>
        <end position="617"/>
    </location>
</feature>
<dbReference type="OrthoDB" id="506431at2759"/>
<dbReference type="InterPro" id="IPR015947">
    <property type="entry name" value="PUA-like_sf"/>
</dbReference>
<gene>
    <name evidence="20" type="primary">LOC100743108</name>
</gene>
<dbReference type="InterPro" id="IPR025980">
    <property type="entry name" value="ATP-Sase_PUA-like_dom"/>
</dbReference>
<evidence type="ECO:0000256" key="5">
    <source>
        <dbReference type="ARBA" id="ARBA00009290"/>
    </source>
</evidence>
<protein>
    <submittedName>
        <fullName evidence="20">Bifunctional 3'-phosphoadenosine 5'-phosphosulfate synthase 2 isoform X1</fullName>
    </submittedName>
</protein>
<dbReference type="InterPro" id="IPR027417">
    <property type="entry name" value="P-loop_NTPase"/>
</dbReference>
<dbReference type="GO" id="GO:0004781">
    <property type="term" value="F:sulfate adenylyltransferase (ATP) activity"/>
    <property type="evidence" value="ECO:0007669"/>
    <property type="project" value="UniProtKB-EC"/>
</dbReference>
<evidence type="ECO:0000259" key="16">
    <source>
        <dbReference type="Pfam" id="PF01583"/>
    </source>
</evidence>
<dbReference type="CDD" id="cd02027">
    <property type="entry name" value="APSK"/>
    <property type="match status" value="1"/>
</dbReference>
<dbReference type="GO" id="GO:0050428">
    <property type="term" value="P:3'-phosphoadenosine 5'-phosphosulfate biosynthetic process"/>
    <property type="evidence" value="ECO:0007669"/>
    <property type="project" value="TreeGrafter"/>
</dbReference>
<dbReference type="Pfam" id="PF14306">
    <property type="entry name" value="PUA_2"/>
    <property type="match status" value="1"/>
</dbReference>
<dbReference type="KEGG" id="bim:100743108"/>
<evidence type="ECO:0000256" key="8">
    <source>
        <dbReference type="ARBA" id="ARBA00022679"/>
    </source>
</evidence>
<evidence type="ECO:0000259" key="17">
    <source>
        <dbReference type="Pfam" id="PF01747"/>
    </source>
</evidence>
<keyword evidence="13" id="KW-0809">Transit peptide</keyword>
<dbReference type="RefSeq" id="XP_003490253.1">
    <property type="nucleotide sequence ID" value="XM_003490205.3"/>
</dbReference>
<dbReference type="Pfam" id="PF01747">
    <property type="entry name" value="ATP-sulfurylase"/>
    <property type="match status" value="1"/>
</dbReference>
<evidence type="ECO:0000256" key="2">
    <source>
        <dbReference type="ARBA" id="ARBA00005048"/>
    </source>
</evidence>
<evidence type="ECO:0000313" key="20">
    <source>
        <dbReference type="RefSeq" id="XP_003490253.1"/>
    </source>
</evidence>
<evidence type="ECO:0000256" key="7">
    <source>
        <dbReference type="ARBA" id="ARBA00022640"/>
    </source>
</evidence>
<comment type="similarity">
    <text evidence="5">In the C-terminal section; belongs to the sulfate adenylyltransferase family.</text>
</comment>
<dbReference type="InterPro" id="IPR002650">
    <property type="entry name" value="Sulphate_adenylyltransferase"/>
</dbReference>
<dbReference type="SUPFAM" id="SSF52540">
    <property type="entry name" value="P-loop containing nucleoside triphosphate hydrolases"/>
    <property type="match status" value="1"/>
</dbReference>
<dbReference type="Proteomes" id="UP000515180">
    <property type="component" value="Unplaced"/>
</dbReference>
<evidence type="ECO:0000256" key="13">
    <source>
        <dbReference type="ARBA" id="ARBA00022946"/>
    </source>
</evidence>
<dbReference type="FunFam" id="3.10.400.10:FF:000002">
    <property type="entry name" value="ATP sulfurylase 2"/>
    <property type="match status" value="1"/>
</dbReference>
<evidence type="ECO:0000256" key="15">
    <source>
        <dbReference type="ARBA" id="ARBA00049370"/>
    </source>
</evidence>
<evidence type="ECO:0000256" key="11">
    <source>
        <dbReference type="ARBA" id="ARBA00022777"/>
    </source>
</evidence>
<proteinExistence type="inferred from homology"/>
<dbReference type="NCBIfam" id="NF003013">
    <property type="entry name" value="PRK03846.1"/>
    <property type="match status" value="1"/>
</dbReference>
<feature type="domain" description="ATP-sulfurylase PUA-like" evidence="18">
    <location>
        <begin position="228"/>
        <end position="382"/>
    </location>
</feature>
<dbReference type="Pfam" id="PF01583">
    <property type="entry name" value="APS_kinase"/>
    <property type="match status" value="1"/>
</dbReference>
<comment type="pathway">
    <text evidence="3">Sulfur metabolism; sulfate assimilation.</text>
</comment>
<dbReference type="NCBIfam" id="TIGR00455">
    <property type="entry name" value="apsK"/>
    <property type="match status" value="1"/>
</dbReference>
<dbReference type="UniPathway" id="UPA00097"/>
<keyword evidence="11" id="KW-0418">Kinase</keyword>
<dbReference type="Gene3D" id="3.40.50.300">
    <property type="entry name" value="P-loop containing nucleotide triphosphate hydrolases"/>
    <property type="match status" value="1"/>
</dbReference>
<feature type="domain" description="APS kinase" evidence="16">
    <location>
        <begin position="48"/>
        <end position="200"/>
    </location>
</feature>
<dbReference type="GO" id="GO:0000103">
    <property type="term" value="P:sulfate assimilation"/>
    <property type="evidence" value="ECO:0007669"/>
    <property type="project" value="UniProtKB-UniPathway"/>
</dbReference>
<comment type="similarity">
    <text evidence="14">Belongs to the sulfate adenylyltransferase family.</text>
</comment>
<evidence type="ECO:0000313" key="19">
    <source>
        <dbReference type="Proteomes" id="UP000515180"/>
    </source>
</evidence>
<evidence type="ECO:0000256" key="14">
    <source>
        <dbReference type="ARBA" id="ARBA00037980"/>
    </source>
</evidence>
<dbReference type="SUPFAM" id="SSF88697">
    <property type="entry name" value="PUA domain-like"/>
    <property type="match status" value="1"/>
</dbReference>
<dbReference type="HAMAP" id="MF_00065">
    <property type="entry name" value="Adenylyl_sulf_kinase"/>
    <property type="match status" value="1"/>
</dbReference>
<dbReference type="Gene3D" id="3.10.400.10">
    <property type="entry name" value="Sulfate adenylyltransferase"/>
    <property type="match status" value="1"/>
</dbReference>
<evidence type="ECO:0000259" key="18">
    <source>
        <dbReference type="Pfam" id="PF14306"/>
    </source>
</evidence>
<dbReference type="GeneID" id="100743108"/>
<dbReference type="FunFam" id="3.40.50.620:FF:000006">
    <property type="entry name" value="bifunctional 3'-phosphoadenosine 5'-phosphosulfate synthase 1"/>
    <property type="match status" value="1"/>
</dbReference>
<dbReference type="InterPro" id="IPR024951">
    <property type="entry name" value="Sulfurylase_cat_dom"/>
</dbReference>
<evidence type="ECO:0000256" key="6">
    <source>
        <dbReference type="ARBA" id="ARBA00022528"/>
    </source>
</evidence>
<keyword evidence="12" id="KW-0067">ATP-binding</keyword>
<dbReference type="CDD" id="cd00517">
    <property type="entry name" value="ATPS"/>
    <property type="match status" value="1"/>
</dbReference>
<keyword evidence="6" id="KW-0150">Chloroplast</keyword>
<dbReference type="InterPro" id="IPR002891">
    <property type="entry name" value="APS"/>
</dbReference>
<evidence type="ECO:0000256" key="3">
    <source>
        <dbReference type="ARBA" id="ARBA00005050"/>
    </source>
</evidence>
<comment type="similarity">
    <text evidence="4">In the N-terminal section; belongs to the APS kinase family.</text>
</comment>
<dbReference type="InterPro" id="IPR014729">
    <property type="entry name" value="Rossmann-like_a/b/a_fold"/>
</dbReference>
<dbReference type="NCBIfam" id="TIGR00339">
    <property type="entry name" value="sopT"/>
    <property type="match status" value="1"/>
</dbReference>
<comment type="catalytic activity">
    <reaction evidence="15">
        <text>sulfate + ATP + H(+) = adenosine 5'-phosphosulfate + diphosphate</text>
        <dbReference type="Rhea" id="RHEA:18133"/>
        <dbReference type="ChEBI" id="CHEBI:15378"/>
        <dbReference type="ChEBI" id="CHEBI:16189"/>
        <dbReference type="ChEBI" id="CHEBI:30616"/>
        <dbReference type="ChEBI" id="CHEBI:33019"/>
        <dbReference type="ChEBI" id="CHEBI:58243"/>
        <dbReference type="EC" id="2.7.7.4"/>
    </reaction>
</comment>
<dbReference type="Gene3D" id="3.40.50.620">
    <property type="entry name" value="HUPs"/>
    <property type="match status" value="1"/>
</dbReference>
<dbReference type="PANTHER" id="PTHR11055:SF1">
    <property type="entry name" value="PAPS SYNTHETASE, ISOFORM D"/>
    <property type="match status" value="1"/>
</dbReference>
<keyword evidence="10" id="KW-0547">Nucleotide-binding</keyword>
<comment type="subcellular location">
    <subcellularLocation>
        <location evidence="1">Plastid</location>
        <location evidence="1">Chloroplast</location>
    </subcellularLocation>
</comment>
<organism evidence="19 20">
    <name type="scientific">Bombus impatiens</name>
    <name type="common">Bumblebee</name>
    <dbReference type="NCBI Taxonomy" id="132113"/>
    <lineage>
        <taxon>Eukaryota</taxon>
        <taxon>Metazoa</taxon>
        <taxon>Ecdysozoa</taxon>
        <taxon>Arthropoda</taxon>
        <taxon>Hexapoda</taxon>
        <taxon>Insecta</taxon>
        <taxon>Pterygota</taxon>
        <taxon>Neoptera</taxon>
        <taxon>Endopterygota</taxon>
        <taxon>Hymenoptera</taxon>
        <taxon>Apocrita</taxon>
        <taxon>Aculeata</taxon>
        <taxon>Apoidea</taxon>
        <taxon>Anthophila</taxon>
        <taxon>Apidae</taxon>
        <taxon>Bombus</taxon>
        <taxon>Pyrobombus</taxon>
    </lineage>
</organism>
<dbReference type="SUPFAM" id="SSF52374">
    <property type="entry name" value="Nucleotidylyl transferase"/>
    <property type="match status" value="1"/>
</dbReference>
<name>A0A6P3DZA0_BOMIM</name>
<sequence>MGIYRKSSMENRNTQKNNRAFATNVIKQIHYVSRERRGEIYGKSKAFRGCTIWLTGLSGAGKTTISFELENYLVSQGLPAYSLDGDNLRYGLNRNLGFTKEDRRENVRRAAEVAKLFSDCGLIAICSLVSPFEVDRRLARKVHEDFNLRFFEIFVKASMEICEARDVKGLYKKARKGMIKSFTGIGQEYETPKAPDLIVDTEIHNLQTSIRMVLEFLTAQGILPKTREQIQELFVEERRMEEARKEAENLPSISINKIDLQWVQVLAEGWAAPLTGFMREYQYLQCQHFKTIERNGDVINQSIPIVLPVSTEKKESYITAPALTLKYNGQDIAILRRPEFFAHRKEERCSREFGTNDLGHPYVKMIYESGDWLVGGELEVLEKIKWNDGLDKYRLTPNEIRRKCKEMEADAVFAFQLRNPIHNGHALLIQDTRRYLVEERGFKKPVLLLHPLGGWTKQDDVPLSIRINQHQSVLEEGVLHEDTILAIFPSPMLYAGPTEVQWHAKGRMMAGANFFIVGRDPAGLPHPDKSKTPDGNLYDGTHGSRVLSMAPGLQNLNIIPFKMAAYDNKKKKMAFFEPERSQDFIFISGTKMRNLAKCGKNPPEGFMAPKAWQIVSDYYKKQIIKQN</sequence>
<evidence type="ECO:0000256" key="12">
    <source>
        <dbReference type="ARBA" id="ARBA00022840"/>
    </source>
</evidence>
<evidence type="ECO:0000256" key="1">
    <source>
        <dbReference type="ARBA" id="ARBA00004229"/>
    </source>
</evidence>